<evidence type="ECO:0000256" key="1">
    <source>
        <dbReference type="ARBA" id="ARBA00022741"/>
    </source>
</evidence>
<evidence type="ECO:0000313" key="7">
    <source>
        <dbReference type="EMBL" id="QCD58327.1"/>
    </source>
</evidence>
<feature type="domain" description="UvrD-like helicase ATP-binding" evidence="6">
    <location>
        <begin position="191"/>
        <end position="614"/>
    </location>
</feature>
<reference evidence="7 8" key="1">
    <citation type="submission" date="2017-06" db="EMBL/GenBank/DDBJ databases">
        <title>Complete Genome Sequence of Streptomyces hawaiiensis NRRL 15010 and insights into acyldepsipeptides biosynthesis.</title>
        <authorList>
            <person name="Mariita R.M."/>
            <person name="Sello J.K."/>
        </authorList>
    </citation>
    <scope>NUCLEOTIDE SEQUENCE [LARGE SCALE GENOMIC DNA]</scope>
    <source>
        <strain evidence="7 8">ATCC 12236</strain>
    </source>
</reference>
<evidence type="ECO:0000256" key="4">
    <source>
        <dbReference type="ARBA" id="ARBA00022840"/>
    </source>
</evidence>
<dbReference type="InterPro" id="IPR000212">
    <property type="entry name" value="DNA_helicase_UvrD/REP"/>
</dbReference>
<dbReference type="AlphaFoldDB" id="A0A6G5RL76"/>
<dbReference type="KEGG" id="shaw:CEB94_28405"/>
<dbReference type="GO" id="GO:0043138">
    <property type="term" value="F:3'-5' DNA helicase activity"/>
    <property type="evidence" value="ECO:0007669"/>
    <property type="project" value="TreeGrafter"/>
</dbReference>
<protein>
    <submittedName>
        <fullName evidence="7">ATP-dependent DNA helicase</fullName>
    </submittedName>
</protein>
<gene>
    <name evidence="7" type="ORF">CEB94_28405</name>
</gene>
<proteinExistence type="predicted"/>
<dbReference type="SUPFAM" id="SSF52540">
    <property type="entry name" value="P-loop containing nucleoside triphosphate hydrolases"/>
    <property type="match status" value="1"/>
</dbReference>
<keyword evidence="3 5" id="KW-0347">Helicase</keyword>
<keyword evidence="4 5" id="KW-0067">ATP-binding</keyword>
<evidence type="ECO:0000256" key="2">
    <source>
        <dbReference type="ARBA" id="ARBA00022801"/>
    </source>
</evidence>
<dbReference type="GO" id="GO:0016787">
    <property type="term" value="F:hydrolase activity"/>
    <property type="evidence" value="ECO:0007669"/>
    <property type="project" value="UniProtKB-UniRule"/>
</dbReference>
<dbReference type="Gene3D" id="3.40.50.300">
    <property type="entry name" value="P-loop containing nucleotide triphosphate hydrolases"/>
    <property type="match status" value="3"/>
</dbReference>
<dbReference type="PROSITE" id="PS51198">
    <property type="entry name" value="UVRD_HELICASE_ATP_BIND"/>
    <property type="match status" value="1"/>
</dbReference>
<keyword evidence="2 5" id="KW-0378">Hydrolase</keyword>
<evidence type="ECO:0000256" key="3">
    <source>
        <dbReference type="ARBA" id="ARBA00022806"/>
    </source>
</evidence>
<dbReference type="GO" id="GO:0000725">
    <property type="term" value="P:recombinational repair"/>
    <property type="evidence" value="ECO:0007669"/>
    <property type="project" value="TreeGrafter"/>
</dbReference>
<name>A0A6G5RL76_9ACTN</name>
<dbReference type="PANTHER" id="PTHR11070">
    <property type="entry name" value="UVRD / RECB / PCRA DNA HELICASE FAMILY MEMBER"/>
    <property type="match status" value="1"/>
</dbReference>
<sequence>MRAGVELSNTEFPDDELRQEQEFIDGLYARVDALRGVAETSVTDALAQGNTPMQARLERDILVAERSGLLAALNAVDGSLCFGRIDLTSGVTHRIGRIGLRTDDAERTPVLIDWRADVARPFYLATGHTPMGLRRRRHIATDGREVTHLHDEILDLGDQTRTGHEDPTGDAVLLAALNSARTGRMSDIVQTIQADQDRIIRAPHRGVMVVEGGPGTGKTAVALHRAAYLLYEHRELLAKRAVLIVGPNPAFLGYIGEVLPSLGETGVLLATVGELFPGVKATATDTPGAAAVKGRAEMAEVLAEVVRSRQGLPDPVIAIEHDREVLMLDDGLVNVARERARAAKLPHNAAREHFEGHILNALTDLYAERIGTDPFDGSSMLDPSDITQIRDDLAENPEVWSAIEQLWPLLTPQRLVADFLAAPEEFLPAEDADAVRRPVTRRWTVADVPLLDEAAELLGDDDRLARERAQRERERQIAYAQGVLDVSYASRTYEFEDKEEDDPESSEVLSAHDIIDAERFAERHEEDDHRSAAERAAADRTWAFGHIIVDEAQELSPMAWRLLMRRSPTRSMTLVGDPAQTAEAAGVGSWSGILSPYVEDRWEHTRLGVNYRTPAEIMDVAAAVVRAEDPEFEPPSSVRSTGVRPWAHATDDLPGAVAKAVGELTPAEGRLAVIAPRDLHRSLAARLDGVTAGAEPDLTQTVVLLDPRQAKGLEFDSVLVVEPGRYGTSDLYVALTRATQRLGVLHTGELPKSLTEAFG</sequence>
<keyword evidence="8" id="KW-1185">Reference proteome</keyword>
<feature type="binding site" evidence="5">
    <location>
        <begin position="212"/>
        <end position="219"/>
    </location>
    <ligand>
        <name>ATP</name>
        <dbReference type="ChEBI" id="CHEBI:30616"/>
    </ligand>
</feature>
<dbReference type="InterPro" id="IPR014016">
    <property type="entry name" value="UvrD-like_ATP-bd"/>
</dbReference>
<dbReference type="PANTHER" id="PTHR11070:SF45">
    <property type="entry name" value="DNA 3'-5' HELICASE"/>
    <property type="match status" value="1"/>
</dbReference>
<dbReference type="GO" id="GO:0005829">
    <property type="term" value="C:cytosol"/>
    <property type="evidence" value="ECO:0007669"/>
    <property type="project" value="TreeGrafter"/>
</dbReference>
<evidence type="ECO:0000256" key="5">
    <source>
        <dbReference type="PROSITE-ProRule" id="PRU00560"/>
    </source>
</evidence>
<evidence type="ECO:0000259" key="6">
    <source>
        <dbReference type="PROSITE" id="PS51198"/>
    </source>
</evidence>
<dbReference type="RefSeq" id="WP_175437194.1">
    <property type="nucleotide sequence ID" value="NZ_CP021978.1"/>
</dbReference>
<dbReference type="GO" id="GO:0003677">
    <property type="term" value="F:DNA binding"/>
    <property type="evidence" value="ECO:0007669"/>
    <property type="project" value="InterPro"/>
</dbReference>
<dbReference type="InterPro" id="IPR027417">
    <property type="entry name" value="P-loop_NTPase"/>
</dbReference>
<dbReference type="Proteomes" id="UP000495940">
    <property type="component" value="Chromosome"/>
</dbReference>
<organism evidence="7 8">
    <name type="scientific">Streptomyces hawaiiensis</name>
    <dbReference type="NCBI Taxonomy" id="67305"/>
    <lineage>
        <taxon>Bacteria</taxon>
        <taxon>Bacillati</taxon>
        <taxon>Actinomycetota</taxon>
        <taxon>Actinomycetes</taxon>
        <taxon>Kitasatosporales</taxon>
        <taxon>Streptomycetaceae</taxon>
        <taxon>Streptomyces</taxon>
    </lineage>
</organism>
<evidence type="ECO:0000313" key="8">
    <source>
        <dbReference type="Proteomes" id="UP000495940"/>
    </source>
</evidence>
<dbReference type="EMBL" id="CP021978">
    <property type="protein sequence ID" value="QCD58327.1"/>
    <property type="molecule type" value="Genomic_DNA"/>
</dbReference>
<dbReference type="GO" id="GO:0005524">
    <property type="term" value="F:ATP binding"/>
    <property type="evidence" value="ECO:0007669"/>
    <property type="project" value="UniProtKB-UniRule"/>
</dbReference>
<accession>A0A6G5RL76</accession>
<keyword evidence="1 5" id="KW-0547">Nucleotide-binding</keyword>
<dbReference type="FunFam" id="3.40.50.300:FF:001426">
    <property type="entry name" value="DNA helicase"/>
    <property type="match status" value="1"/>
</dbReference>